<protein>
    <submittedName>
        <fullName evidence="2">Uncharacterized protein</fullName>
    </submittedName>
</protein>
<keyword evidence="1" id="KW-0812">Transmembrane</keyword>
<sequence>MDVSDWIAVAATVIALVSGGLALRANHHAAEANDKADKANGIAERANGIADEALKDARDAREAAIWDSALEALHGLVNFNYAMPSKDVGPYMSSVRFRLMALADHIDRPAVAGWLEEAWKTASVLMREAGEARIDPGEKDIPGALLRANAPVADWVVQALIGNLRFMRANGITDEKAAELEANAVDITQGVRDRNDWQDDGSASPFRT</sequence>
<gene>
    <name evidence="2" type="ORF">ACFO0K_12760</name>
</gene>
<keyword evidence="1" id="KW-0472">Membrane</keyword>
<dbReference type="EMBL" id="JBHSEN010000002">
    <property type="protein sequence ID" value="MFC4430542.1"/>
    <property type="molecule type" value="Genomic_DNA"/>
</dbReference>
<reference evidence="3" key="1">
    <citation type="journal article" date="2019" name="Int. J. Syst. Evol. Microbiol.">
        <title>The Global Catalogue of Microorganisms (GCM) 10K type strain sequencing project: providing services to taxonomists for standard genome sequencing and annotation.</title>
        <authorList>
            <consortium name="The Broad Institute Genomics Platform"/>
            <consortium name="The Broad Institute Genome Sequencing Center for Infectious Disease"/>
            <person name="Wu L."/>
            <person name="Ma J."/>
        </authorList>
    </citation>
    <scope>NUCLEOTIDE SEQUENCE [LARGE SCALE GENOMIC DNA]</scope>
    <source>
        <strain evidence="3">CGMCC 1.12125</strain>
    </source>
</reference>
<dbReference type="RefSeq" id="WP_344226296.1">
    <property type="nucleotide sequence ID" value="NZ_BAAALH010000001.1"/>
</dbReference>
<evidence type="ECO:0000313" key="3">
    <source>
        <dbReference type="Proteomes" id="UP001595965"/>
    </source>
</evidence>
<feature type="transmembrane region" description="Helical" evidence="1">
    <location>
        <begin position="6"/>
        <end position="25"/>
    </location>
</feature>
<name>A0ABV8Y1I3_9MICC</name>
<keyword evidence="1" id="KW-1133">Transmembrane helix</keyword>
<evidence type="ECO:0000256" key="1">
    <source>
        <dbReference type="SAM" id="Phobius"/>
    </source>
</evidence>
<accession>A0ABV8Y1I3</accession>
<organism evidence="2 3">
    <name type="scientific">Citricoccus alkalitolerans</name>
    <dbReference type="NCBI Taxonomy" id="246603"/>
    <lineage>
        <taxon>Bacteria</taxon>
        <taxon>Bacillati</taxon>
        <taxon>Actinomycetota</taxon>
        <taxon>Actinomycetes</taxon>
        <taxon>Micrococcales</taxon>
        <taxon>Micrococcaceae</taxon>
        <taxon>Citricoccus</taxon>
    </lineage>
</organism>
<proteinExistence type="predicted"/>
<keyword evidence="3" id="KW-1185">Reference proteome</keyword>
<dbReference type="Proteomes" id="UP001595965">
    <property type="component" value="Unassembled WGS sequence"/>
</dbReference>
<evidence type="ECO:0000313" key="2">
    <source>
        <dbReference type="EMBL" id="MFC4430542.1"/>
    </source>
</evidence>
<comment type="caution">
    <text evidence="2">The sequence shown here is derived from an EMBL/GenBank/DDBJ whole genome shotgun (WGS) entry which is preliminary data.</text>
</comment>